<evidence type="ECO:0000256" key="1">
    <source>
        <dbReference type="ARBA" id="ARBA00007257"/>
    </source>
</evidence>
<dbReference type="AlphaFoldDB" id="A0A395WCQ8"/>
<feature type="domain" description="Thioester" evidence="6">
    <location>
        <begin position="123"/>
        <end position="227"/>
    </location>
</feature>
<gene>
    <name evidence="7" type="ORF">DWW32_05165</name>
</gene>
<organism evidence="7 8">
    <name type="scientific">Holdemanella biformis</name>
    <dbReference type="NCBI Taxonomy" id="1735"/>
    <lineage>
        <taxon>Bacteria</taxon>
        <taxon>Bacillati</taxon>
        <taxon>Bacillota</taxon>
        <taxon>Erysipelotrichia</taxon>
        <taxon>Erysipelotrichales</taxon>
        <taxon>Erysipelotrichaceae</taxon>
        <taxon>Holdemanella</taxon>
    </lineage>
</organism>
<evidence type="ECO:0000256" key="2">
    <source>
        <dbReference type="ARBA" id="ARBA00022525"/>
    </source>
</evidence>
<feature type="chain" id="PRO_5017323410" description="LPXTG cell wall anchor domain-containing protein" evidence="4">
    <location>
        <begin position="25"/>
        <end position="737"/>
    </location>
</feature>
<feature type="signal peptide" evidence="4">
    <location>
        <begin position="1"/>
        <end position="24"/>
    </location>
</feature>
<dbReference type="InterPro" id="IPR041033">
    <property type="entry name" value="SpaA_PFL_dom_1"/>
</dbReference>
<evidence type="ECO:0000256" key="3">
    <source>
        <dbReference type="ARBA" id="ARBA00022729"/>
    </source>
</evidence>
<evidence type="ECO:0000259" key="6">
    <source>
        <dbReference type="Pfam" id="PF20610"/>
    </source>
</evidence>
<dbReference type="InterPro" id="IPR046751">
    <property type="entry name" value="TED_2"/>
</dbReference>
<name>A0A395WCQ8_9FIRM</name>
<feature type="domain" description="SpaA-like prealbumin fold" evidence="5">
    <location>
        <begin position="598"/>
        <end position="667"/>
    </location>
</feature>
<dbReference type="RefSeq" id="WP_118325009.1">
    <property type="nucleotide sequence ID" value="NZ_QRYH01000008.1"/>
</dbReference>
<dbReference type="EMBL" id="QRYQ01000007">
    <property type="protein sequence ID" value="RGU92189.1"/>
    <property type="molecule type" value="Genomic_DNA"/>
</dbReference>
<dbReference type="Pfam" id="PF17802">
    <property type="entry name" value="SpaA"/>
    <property type="match status" value="4"/>
</dbReference>
<dbReference type="Gene3D" id="2.60.40.10">
    <property type="entry name" value="Immunoglobulins"/>
    <property type="match status" value="4"/>
</dbReference>
<evidence type="ECO:0008006" key="9">
    <source>
        <dbReference type="Google" id="ProtNLM"/>
    </source>
</evidence>
<evidence type="ECO:0000313" key="7">
    <source>
        <dbReference type="EMBL" id="RGU92189.1"/>
    </source>
</evidence>
<feature type="domain" description="SpaA-like prealbumin fold" evidence="5">
    <location>
        <begin position="504"/>
        <end position="582"/>
    </location>
</feature>
<dbReference type="InterPro" id="IPR013783">
    <property type="entry name" value="Ig-like_fold"/>
</dbReference>
<protein>
    <recommendedName>
        <fullName evidence="9">LPXTG cell wall anchor domain-containing protein</fullName>
    </recommendedName>
</protein>
<evidence type="ECO:0000313" key="8">
    <source>
        <dbReference type="Proteomes" id="UP000265489"/>
    </source>
</evidence>
<sequence>MKKKIYICMSILMVLFLSLTMVHANESTTYRLSEKEMEMMDEYSKQNVNTPEFIQLRKEKAETYGLVDYCDENYILEEYFYDEYADAYLMQNGLMILDRYSAGFESSSSFMMARSQSVTNVFHHRYTERNGHYLANCLYQLSNSHYAFCAQGLNASPSSGSVTSDPYLVSNANLKKCLYYGYNGPGDILTSRYGESAAIVLTDELVSNAYSSTCISKALSNGYHWNNVVSALWNEVTSKAEPSGYDVYFVDVAGQAYNWQGVMTSIQKLAYGVNSPKGSVQIKKSSQLSDVSTNNVMYTLKDAKYGLYSDSGCTKKMGEFLLDEKGNSNVISNLSVAKYYVREISAPKGYAKNDTVYPVDVKSNQVVEVAVSDIPYTNLVNLMLVKKDKDDQSKPLKDAQYEFKFYDQESSAKSPLRTWLMKTDADGKILMDDAHKISGDAFYKDVDGMVCLPLGTITVQEVVPPKGYLLDSTIFVQKLEEKNVMSTHFNSFKYFNAVDKANYLKLVKVQEGTDIPLSNVTFKHFVNGSSYIGQDTTNEKGEIEFVALSSGKHTLQEFKTIDGYVLDASPIEFEVLENGSITGVNSVIKVENKVRPFSLKIQKKNDKNELLNGAVFGLFKDEKCLECVEEKTTQDGVVVFDGLKNKETYYVKEVKAPAGYRMNKQVYCLNTDFVPVNNQFDVYINQEKVNGLYENGTVNMEFINQRMVKLPHTGSAKVLFMCVMGMFLMAKKLKEKE</sequence>
<proteinExistence type="inferred from homology"/>
<comment type="similarity">
    <text evidence="1">Belongs to the serine-aspartate repeat-containing protein (SDr) family.</text>
</comment>
<dbReference type="PANTHER" id="PTHR36108:SF13">
    <property type="entry name" value="COLOSSIN-B-RELATED"/>
    <property type="match status" value="1"/>
</dbReference>
<dbReference type="GeneID" id="66579447"/>
<keyword evidence="3 4" id="KW-0732">Signal</keyword>
<accession>A0A395WCQ8</accession>
<evidence type="ECO:0000259" key="5">
    <source>
        <dbReference type="Pfam" id="PF17802"/>
    </source>
</evidence>
<reference evidence="7 8" key="1">
    <citation type="submission" date="2018-08" db="EMBL/GenBank/DDBJ databases">
        <title>A genome reference for cultivated species of the human gut microbiota.</title>
        <authorList>
            <person name="Zou Y."/>
            <person name="Xue W."/>
            <person name="Luo G."/>
        </authorList>
    </citation>
    <scope>NUCLEOTIDE SEQUENCE [LARGE SCALE GENOMIC DNA]</scope>
    <source>
        <strain evidence="7 8">AF15-20</strain>
    </source>
</reference>
<comment type="caution">
    <text evidence="7">The sequence shown here is derived from an EMBL/GenBank/DDBJ whole genome shotgun (WGS) entry which is preliminary data.</text>
</comment>
<dbReference type="Proteomes" id="UP000265489">
    <property type="component" value="Unassembled WGS sequence"/>
</dbReference>
<dbReference type="Pfam" id="PF20610">
    <property type="entry name" value="TED_2"/>
    <property type="match status" value="1"/>
</dbReference>
<dbReference type="PANTHER" id="PTHR36108">
    <property type="entry name" value="COLOSSIN-B-RELATED"/>
    <property type="match status" value="1"/>
</dbReference>
<evidence type="ECO:0000256" key="4">
    <source>
        <dbReference type="SAM" id="SignalP"/>
    </source>
</evidence>
<feature type="domain" description="SpaA-like prealbumin fold" evidence="5">
    <location>
        <begin position="299"/>
        <end position="373"/>
    </location>
</feature>
<feature type="domain" description="SpaA-like prealbumin fold" evidence="5">
    <location>
        <begin position="385"/>
        <end position="484"/>
    </location>
</feature>
<keyword evidence="2" id="KW-0964">Secreted</keyword>